<evidence type="ECO:0000259" key="1">
    <source>
        <dbReference type="PROSITE" id="PS51750"/>
    </source>
</evidence>
<dbReference type="GeneID" id="19488094"/>
<dbReference type="OrthoDB" id="7141at10239"/>
<dbReference type="PROSITE" id="PS51750">
    <property type="entry name" value="BRO_N"/>
    <property type="match status" value="1"/>
</dbReference>
<dbReference type="RefSeq" id="YP_009032225.1">
    <property type="nucleotide sequence ID" value="NC_024144.1"/>
</dbReference>
<keyword evidence="3" id="KW-1185">Reference proteome</keyword>
<evidence type="ECO:0000313" key="3">
    <source>
        <dbReference type="Proteomes" id="UP000019740"/>
    </source>
</evidence>
<dbReference type="Pfam" id="PF02498">
    <property type="entry name" value="Bro-N"/>
    <property type="match status" value="1"/>
</dbReference>
<feature type="domain" description="Bro-N" evidence="1">
    <location>
        <begin position="29"/>
        <end position="140"/>
    </location>
</feature>
<accession>X5JA10</accession>
<gene>
    <name evidence="2" type="primary">CDHM1_gp83</name>
</gene>
<dbReference type="EMBL" id="HG531805">
    <property type="protein sequence ID" value="CDI66703.1"/>
    <property type="molecule type" value="Genomic_DNA"/>
</dbReference>
<organism evidence="2 3">
    <name type="scientific">Clostridium phage CDMH1</name>
    <dbReference type="NCBI Taxonomy" id="1411095"/>
    <lineage>
        <taxon>Viruses</taxon>
        <taxon>Duplodnaviria</taxon>
        <taxon>Heunggongvirae</taxon>
        <taxon>Uroviricota</taxon>
        <taxon>Caudoviricetes</taxon>
        <taxon>Yongloolinvirus</taxon>
        <taxon>Yongloolinvirus CDMH1</taxon>
    </lineage>
</organism>
<reference evidence="2 3" key="2">
    <citation type="submission" date="2014-03" db="EMBL/GenBank/DDBJ databases">
        <title>What does the talking?: Quorum sensing signalling genes discovered in a bacteriophage genome.</title>
        <authorList>
            <person name="Hargreaves K.R."/>
            <person name="Kropinski A.M."/>
            <person name="Clokie M.R.J."/>
        </authorList>
    </citation>
    <scope>NUCLEOTIDE SEQUENCE [LARGE SCALE GENOMIC DNA]</scope>
</reference>
<evidence type="ECO:0000313" key="2">
    <source>
        <dbReference type="EMBL" id="CDI66703.1"/>
    </source>
</evidence>
<dbReference type="KEGG" id="vg:19488094"/>
<proteinExistence type="predicted"/>
<protein>
    <submittedName>
        <fullName evidence="2">Putative regulatory protein</fullName>
    </submittedName>
</protein>
<dbReference type="SMART" id="SM01040">
    <property type="entry name" value="Bro-N"/>
    <property type="match status" value="1"/>
</dbReference>
<name>X5JA10_9CAUD</name>
<dbReference type="InterPro" id="IPR003497">
    <property type="entry name" value="BRO_N_domain"/>
</dbReference>
<dbReference type="Proteomes" id="UP000019740">
    <property type="component" value="Segment"/>
</dbReference>
<sequence length="253" mass="29819">MSCMSKVEYLIFSMAQIEGSKIKTGGSSMLKILQEKNVKVMWSKNGEEVWFNANDVGEELGIVNIRDTLRNIDREYKKKFNESTVGDSYTRNFKDKLPNFGTTFVTEEAVYNMSFRSNKPEAKLFTKWVTKTLKQIRIHGYYIATEKDQEWLDIRTEGKKVRKDFTDEIQEFVYYATSQGSNKPQMYYKHFTELVRKKLGIPKGVKRDELNQSELFDIQALERIISMKLPKLIDKDMNYKEVYKKIKELIEMI</sequence>
<reference evidence="2 3" key="1">
    <citation type="submission" date="2013-10" db="EMBL/GenBank/DDBJ databases">
        <authorList>
            <person name="Hargreaves K."/>
        </authorList>
    </citation>
    <scope>NUCLEOTIDE SEQUENCE [LARGE SCALE GENOMIC DNA]</scope>
</reference>